<evidence type="ECO:0000313" key="2">
    <source>
        <dbReference type="Proteomes" id="UP001241377"/>
    </source>
</evidence>
<dbReference type="EMBL" id="JASBWR010000012">
    <property type="protein sequence ID" value="KAJ9110466.1"/>
    <property type="molecule type" value="Genomic_DNA"/>
</dbReference>
<sequence length="588" mass="61804">MQTTSSQNVGNVPMDSVIPTGIRLRVAVTPAPTSGYSNAKGKGRESGSWAYEDQVLIDQESRWPEHILDSHHFQGLQPEQPQALYATSSSVVRSPLTNLGRGVKRKRAGASSGPVAEGYPSCDNVGNTVLSCFPLGNTTLVQGIYSRFIWNANYPTFIAANAVDAYLFHADSMQVAKNWTRMPNDQGMCAILPDDDWWSDRQQARELPIGRNKTWGYYFVVVPTGDQLTGGEVHQNTFSAIQTAPPRSVLASLSSVSAASATLASLSASISRASSSSNPSTTPRADPSSGSLQNGATSGSRFPKWGIAVIVILGVLLALTLLGIAIALLRRRTRRQEQRQADEGAITDDLRSPSDGAGKTTATNTGSTAAEVGKAVRQQSCDEKEPIMNELAAVPSGTRSITPAGTTGPTTALPVLISRPSGEKPSRHTPSPVLASSGAHLRPGSRTSLYPPSVPSPAFNNPNSASATAGRQRSASYTATASSHSDQGSMTSPGGGAGAGRLSGVEAAAVADAFRQAMRKPDFTDVPTEEGESPDSENAGGLIPSTPSGIMQRELSGEGVGVRDLHSRRAYMIEGTDEDDSGEGRSRQ</sequence>
<comment type="caution">
    <text evidence="1">The sequence shown here is derived from an EMBL/GenBank/DDBJ whole genome shotgun (WGS) entry which is preliminary data.</text>
</comment>
<reference evidence="1" key="1">
    <citation type="submission" date="2023-04" db="EMBL/GenBank/DDBJ databases">
        <title>Draft Genome sequencing of Naganishia species isolated from polar environments using Oxford Nanopore Technology.</title>
        <authorList>
            <person name="Leo P."/>
            <person name="Venkateswaran K."/>
        </authorList>
    </citation>
    <scope>NUCLEOTIDE SEQUENCE</scope>
    <source>
        <strain evidence="1">MNA-CCFEE 5261</strain>
    </source>
</reference>
<keyword evidence="2" id="KW-1185">Reference proteome</keyword>
<gene>
    <name evidence="1" type="ORF">QFC19_001592</name>
</gene>
<proteinExistence type="predicted"/>
<protein>
    <submittedName>
        <fullName evidence="1">Uncharacterized protein</fullName>
    </submittedName>
</protein>
<organism evidence="1 2">
    <name type="scientific">Naganishia cerealis</name>
    <dbReference type="NCBI Taxonomy" id="610337"/>
    <lineage>
        <taxon>Eukaryota</taxon>
        <taxon>Fungi</taxon>
        <taxon>Dikarya</taxon>
        <taxon>Basidiomycota</taxon>
        <taxon>Agaricomycotina</taxon>
        <taxon>Tremellomycetes</taxon>
        <taxon>Filobasidiales</taxon>
        <taxon>Filobasidiaceae</taxon>
        <taxon>Naganishia</taxon>
    </lineage>
</organism>
<dbReference type="Proteomes" id="UP001241377">
    <property type="component" value="Unassembled WGS sequence"/>
</dbReference>
<accession>A0ACC2WGC1</accession>
<evidence type="ECO:0000313" key="1">
    <source>
        <dbReference type="EMBL" id="KAJ9110466.1"/>
    </source>
</evidence>
<name>A0ACC2WGC1_9TREE</name>